<gene>
    <name evidence="2" type="ORF">HPS54_12560</name>
</gene>
<dbReference type="Gene3D" id="3.90.226.10">
    <property type="entry name" value="2-enoyl-CoA Hydratase, Chain A, domain 1"/>
    <property type="match status" value="1"/>
</dbReference>
<dbReference type="PANTHER" id="PTHR32060">
    <property type="entry name" value="TAIL-SPECIFIC PROTEASE"/>
    <property type="match status" value="1"/>
</dbReference>
<evidence type="ECO:0000313" key="2">
    <source>
        <dbReference type="EMBL" id="NPE26326.1"/>
    </source>
</evidence>
<dbReference type="InterPro" id="IPR005151">
    <property type="entry name" value="Tail-specific_protease"/>
</dbReference>
<protein>
    <recommendedName>
        <fullName evidence="1">Tail specific protease domain-containing protein</fullName>
    </recommendedName>
</protein>
<proteinExistence type="predicted"/>
<comment type="caution">
    <text evidence="2">The sequence shown here is derived from an EMBL/GenBank/DDBJ whole genome shotgun (WGS) entry which is preliminary data.</text>
</comment>
<evidence type="ECO:0000259" key="1">
    <source>
        <dbReference type="SMART" id="SM00245"/>
    </source>
</evidence>
<dbReference type="Gene3D" id="2.30.42.10">
    <property type="match status" value="1"/>
</dbReference>
<dbReference type="SUPFAM" id="SSF52096">
    <property type="entry name" value="ClpP/crotonase"/>
    <property type="match status" value="1"/>
</dbReference>
<sequence length="753" mass="87394">MKIIKNIIIIYITVLYTINVYSQKSNYNKFLSEFPIATYSSLTGNGWDSFYQRNSSLWITADTTNYKIYNKKNGNDILHCIEKTNNKDKEIFIFSNIRNTEIKSDSIVFSMNVLIPDKNNILDIYISNESFSHHSSFKTNNKWQNCIIGIPNNYTDGNTSIKVCVAAKLFNNTDKIYLKNIDLHENNIKDTDNRISQENINDHEFDTSSRISFPSDNINDEHVKRLETLCLVWGFMKYYHPDIRSGKRDWNYDLLRMLPTVFNANSYKDFCRELDNSIPLNSININNNYKNKDSIISQIRKNWINPRKLGKRLYKRILPMNTYGCTDNHIYCVGFLQGDNEEMNEKIVYFPNETSYNNISVEDAGYRILALFRFWNMMYYFHPYMYQKEKQWIKALPDYIRMFAKADNKKDFDIACTLIANALKDTHTEIYGQETNVAGTQIWNTHYLPFDFKLIHDNRLLVMKPLTKEAEKCNLKKGDYILRVNGKRIKDIRNEKLKYSNFGKTSLDQYDDAYASFTGDNVTYTIKRGGKKMNVTINDFRKYWGTFTTENIDTIKTIDNDILYINLAKITFDRLKDVLPTAKNKKGIIFDMRGYPDRWNDTRRAIADFLYPQQQTVWNYAYADLQNPGTFRINKHKGIFGKGNSDYYKGKTVVIVDGMTMSAAEHIAAIIRKSPNGMSVGEPTGGVLGRVSYAPFISGRAMRFTGTGIYLPNGECTYPDGIHIDKEVYPSPMDIGNNIDGKIKTAVNIIKNE</sequence>
<dbReference type="Proteomes" id="UP000820977">
    <property type="component" value="Unassembled WGS sequence"/>
</dbReference>
<dbReference type="SMART" id="SM00245">
    <property type="entry name" value="TSPc"/>
    <property type="match status" value="1"/>
</dbReference>
<feature type="domain" description="Tail specific protease" evidence="1">
    <location>
        <begin position="519"/>
        <end position="729"/>
    </location>
</feature>
<reference evidence="2 3" key="1">
    <citation type="submission" date="2020-05" db="EMBL/GenBank/DDBJ databases">
        <title>Distinct polysaccharide utilization as determinants for interspecies competition between intestinal Prevotella spp.</title>
        <authorList>
            <person name="Galvez E.J.C."/>
            <person name="Iljazovic A."/>
            <person name="Strowig T."/>
        </authorList>
    </citation>
    <scope>NUCLEOTIDE SEQUENCE [LARGE SCALE GENOMIC DNA]</scope>
    <source>
        <strain evidence="2 3">PCHR</strain>
    </source>
</reference>
<dbReference type="PANTHER" id="PTHR32060:SF30">
    <property type="entry name" value="CARBOXY-TERMINAL PROCESSING PROTEASE CTPA"/>
    <property type="match status" value="1"/>
</dbReference>
<dbReference type="SUPFAM" id="SSF50156">
    <property type="entry name" value="PDZ domain-like"/>
    <property type="match status" value="1"/>
</dbReference>
<evidence type="ECO:0000313" key="3">
    <source>
        <dbReference type="Proteomes" id="UP000820977"/>
    </source>
</evidence>
<name>A0ABX2B477_9BACT</name>
<dbReference type="Pfam" id="PF03572">
    <property type="entry name" value="Peptidase_S41"/>
    <property type="match status" value="1"/>
</dbReference>
<organism evidence="2 3">
    <name type="scientific">Xylanibacter caecicola</name>
    <dbReference type="NCBI Taxonomy" id="2736294"/>
    <lineage>
        <taxon>Bacteria</taxon>
        <taxon>Pseudomonadati</taxon>
        <taxon>Bacteroidota</taxon>
        <taxon>Bacteroidia</taxon>
        <taxon>Bacteroidales</taxon>
        <taxon>Prevotellaceae</taxon>
        <taxon>Xylanibacter</taxon>
    </lineage>
</organism>
<dbReference type="RefSeq" id="WP_172345750.1">
    <property type="nucleotide sequence ID" value="NZ_CATJFF010000116.1"/>
</dbReference>
<dbReference type="InterPro" id="IPR036034">
    <property type="entry name" value="PDZ_sf"/>
</dbReference>
<keyword evidence="3" id="KW-1185">Reference proteome</keyword>
<accession>A0ABX2B477</accession>
<dbReference type="EMBL" id="JABKKJ010000047">
    <property type="protein sequence ID" value="NPE26326.1"/>
    <property type="molecule type" value="Genomic_DNA"/>
</dbReference>
<dbReference type="InterPro" id="IPR029045">
    <property type="entry name" value="ClpP/crotonase-like_dom_sf"/>
</dbReference>